<sequence>MRIRKGDKVRVIAGKDLGKEGEVIRVIIATDKVIVDGGINMAKRHQRATSATTQGGIIDKEMPIHVSNVAIVCSKCGPTRIGMKFEGEKKRRTCRKCGGDL</sequence>
<dbReference type="AlphaFoldDB" id="A0A6J7MSF6"/>
<keyword evidence="2" id="KW-0689">Ribosomal protein</keyword>
<name>A0A6J7MSF6_9ZZZZ</name>
<proteinExistence type="inferred from homology"/>
<dbReference type="InterPro" id="IPR003256">
    <property type="entry name" value="Ribosomal_uL24"/>
</dbReference>
<evidence type="ECO:0000256" key="1">
    <source>
        <dbReference type="ARBA" id="ARBA00010618"/>
    </source>
</evidence>
<dbReference type="InterPro" id="IPR041988">
    <property type="entry name" value="Ribosomal_uL24_KOW"/>
</dbReference>
<dbReference type="PANTHER" id="PTHR12903">
    <property type="entry name" value="MITOCHONDRIAL RIBOSOMAL PROTEIN L24"/>
    <property type="match status" value="1"/>
</dbReference>
<dbReference type="GO" id="GO:0005840">
    <property type="term" value="C:ribosome"/>
    <property type="evidence" value="ECO:0007669"/>
    <property type="project" value="UniProtKB-KW"/>
</dbReference>
<feature type="domain" description="KOW" evidence="4">
    <location>
        <begin position="2"/>
        <end position="29"/>
    </location>
</feature>
<dbReference type="EMBL" id="CAEZWM010000034">
    <property type="protein sequence ID" value="CAB4651224.1"/>
    <property type="molecule type" value="Genomic_DNA"/>
</dbReference>
<dbReference type="Pfam" id="PF17136">
    <property type="entry name" value="ribosomal_L24"/>
    <property type="match status" value="1"/>
</dbReference>
<dbReference type="SUPFAM" id="SSF50104">
    <property type="entry name" value="Translation proteins SH3-like domain"/>
    <property type="match status" value="1"/>
</dbReference>
<evidence type="ECO:0000313" key="9">
    <source>
        <dbReference type="EMBL" id="CAB5002340.1"/>
    </source>
</evidence>
<dbReference type="GO" id="GO:0003723">
    <property type="term" value="F:RNA binding"/>
    <property type="evidence" value="ECO:0007669"/>
    <property type="project" value="InterPro"/>
</dbReference>
<dbReference type="InterPro" id="IPR014722">
    <property type="entry name" value="Rib_uL2_dom2"/>
</dbReference>
<evidence type="ECO:0000313" key="8">
    <source>
        <dbReference type="EMBL" id="CAB4981539.1"/>
    </source>
</evidence>
<accession>A0A6J7MSF6</accession>
<dbReference type="EMBL" id="CAFBLK010000008">
    <property type="protein sequence ID" value="CAB4855796.1"/>
    <property type="molecule type" value="Genomic_DNA"/>
</dbReference>
<protein>
    <submittedName>
        <fullName evidence="8">Unannotated protein</fullName>
    </submittedName>
</protein>
<dbReference type="EMBL" id="CAFBOR010000035">
    <property type="protein sequence ID" value="CAB4981539.1"/>
    <property type="molecule type" value="Genomic_DNA"/>
</dbReference>
<dbReference type="NCBIfam" id="TIGR01079">
    <property type="entry name" value="rplX_bact"/>
    <property type="match status" value="1"/>
</dbReference>
<dbReference type="Pfam" id="PF00467">
    <property type="entry name" value="KOW"/>
    <property type="match status" value="1"/>
</dbReference>
<dbReference type="SMART" id="SM00739">
    <property type="entry name" value="KOW"/>
    <property type="match status" value="1"/>
</dbReference>
<organism evidence="8">
    <name type="scientific">freshwater metagenome</name>
    <dbReference type="NCBI Taxonomy" id="449393"/>
    <lineage>
        <taxon>unclassified sequences</taxon>
        <taxon>metagenomes</taxon>
        <taxon>ecological metagenomes</taxon>
    </lineage>
</organism>
<comment type="similarity">
    <text evidence="1">Belongs to the universal ribosomal protein uL24 family.</text>
</comment>
<evidence type="ECO:0000256" key="3">
    <source>
        <dbReference type="ARBA" id="ARBA00023274"/>
    </source>
</evidence>
<dbReference type="EMBL" id="CAEZZU010000067">
    <property type="protein sequence ID" value="CAB4776788.1"/>
    <property type="molecule type" value="Genomic_DNA"/>
</dbReference>
<dbReference type="InterPro" id="IPR005824">
    <property type="entry name" value="KOW"/>
</dbReference>
<dbReference type="GO" id="GO:0006412">
    <property type="term" value="P:translation"/>
    <property type="evidence" value="ECO:0007669"/>
    <property type="project" value="InterPro"/>
</dbReference>
<keyword evidence="3" id="KW-0687">Ribonucleoprotein</keyword>
<dbReference type="CDD" id="cd06089">
    <property type="entry name" value="KOW_RPL26"/>
    <property type="match status" value="1"/>
</dbReference>
<dbReference type="Gene3D" id="2.30.30.30">
    <property type="match status" value="1"/>
</dbReference>
<evidence type="ECO:0000313" key="7">
    <source>
        <dbReference type="EMBL" id="CAB4855796.1"/>
    </source>
</evidence>
<dbReference type="InterPro" id="IPR008991">
    <property type="entry name" value="Translation_prot_SH3-like_sf"/>
</dbReference>
<evidence type="ECO:0000313" key="6">
    <source>
        <dbReference type="EMBL" id="CAB4776788.1"/>
    </source>
</evidence>
<dbReference type="GO" id="GO:0003735">
    <property type="term" value="F:structural constituent of ribosome"/>
    <property type="evidence" value="ECO:0007669"/>
    <property type="project" value="InterPro"/>
</dbReference>
<evidence type="ECO:0000256" key="2">
    <source>
        <dbReference type="ARBA" id="ARBA00022980"/>
    </source>
</evidence>
<dbReference type="EMBL" id="CAFBPF010000013">
    <property type="protein sequence ID" value="CAB5002340.1"/>
    <property type="molecule type" value="Genomic_DNA"/>
</dbReference>
<evidence type="ECO:0000313" key="5">
    <source>
        <dbReference type="EMBL" id="CAB4651224.1"/>
    </source>
</evidence>
<gene>
    <name evidence="5" type="ORF">UFOPK2242_00423</name>
    <name evidence="6" type="ORF">UFOPK2925_00589</name>
    <name evidence="7" type="ORF">UFOPK3317_00090</name>
    <name evidence="8" type="ORF">UFOPK3974_00390</name>
    <name evidence="9" type="ORF">UFOPK4071_00204</name>
</gene>
<evidence type="ECO:0000259" key="4">
    <source>
        <dbReference type="SMART" id="SM00739"/>
    </source>
</evidence>
<dbReference type="InterPro" id="IPR057264">
    <property type="entry name" value="Ribosomal_uL24_C"/>
</dbReference>
<reference evidence="8" key="1">
    <citation type="submission" date="2020-05" db="EMBL/GenBank/DDBJ databases">
        <authorList>
            <person name="Chiriac C."/>
            <person name="Salcher M."/>
            <person name="Ghai R."/>
            <person name="Kavagutti S V."/>
        </authorList>
    </citation>
    <scope>NUCLEOTIDE SEQUENCE</scope>
</reference>
<dbReference type="HAMAP" id="MF_01326_B">
    <property type="entry name" value="Ribosomal_uL24_B"/>
    <property type="match status" value="1"/>
</dbReference>
<dbReference type="GO" id="GO:1990904">
    <property type="term" value="C:ribonucleoprotein complex"/>
    <property type="evidence" value="ECO:0007669"/>
    <property type="project" value="UniProtKB-KW"/>
</dbReference>